<protein>
    <submittedName>
        <fullName evidence="1">Uncharacterized protein</fullName>
    </submittedName>
</protein>
<sequence>MQPVILDPRIFGNIEVRIGCFGGKGAAVRLGHGMGEMAAIDSLAVDRKRDRHFQQRFPLRLDLAHQQAFFPAVGPAVNRGAQTVVAVYRFDRGKGRQDFGQIEPVIFPFADARIEEFDRVGHGVIGGVDQCQLVIAAGQTALEGNRGGNRLLADDFAIRSEQPQPRLKTGSELIFEHIEIDFGL</sequence>
<reference evidence="1" key="1">
    <citation type="submission" date="2019-08" db="EMBL/GenBank/DDBJ databases">
        <authorList>
            <person name="Kucharzyk K."/>
            <person name="Murdoch R.W."/>
            <person name="Higgins S."/>
            <person name="Loffler F."/>
        </authorList>
    </citation>
    <scope>NUCLEOTIDE SEQUENCE</scope>
</reference>
<dbReference type="AlphaFoldDB" id="A0A645GE90"/>
<accession>A0A645GE90</accession>
<name>A0A645GE90_9ZZZZ</name>
<evidence type="ECO:0000313" key="1">
    <source>
        <dbReference type="EMBL" id="MPN22324.1"/>
    </source>
</evidence>
<gene>
    <name evidence="1" type="ORF">SDC9_169707</name>
</gene>
<comment type="caution">
    <text evidence="1">The sequence shown here is derived from an EMBL/GenBank/DDBJ whole genome shotgun (WGS) entry which is preliminary data.</text>
</comment>
<proteinExistence type="predicted"/>
<dbReference type="EMBL" id="VSSQ01070542">
    <property type="protein sequence ID" value="MPN22324.1"/>
    <property type="molecule type" value="Genomic_DNA"/>
</dbReference>
<organism evidence="1">
    <name type="scientific">bioreactor metagenome</name>
    <dbReference type="NCBI Taxonomy" id="1076179"/>
    <lineage>
        <taxon>unclassified sequences</taxon>
        <taxon>metagenomes</taxon>
        <taxon>ecological metagenomes</taxon>
    </lineage>
</organism>